<evidence type="ECO:0000313" key="2">
    <source>
        <dbReference type="Proteomes" id="UP000579647"/>
    </source>
</evidence>
<accession>A0A840WR27</accession>
<dbReference type="Proteomes" id="UP000579647">
    <property type="component" value="Unassembled WGS sequence"/>
</dbReference>
<reference evidence="1 2" key="1">
    <citation type="submission" date="2020-08" db="EMBL/GenBank/DDBJ databases">
        <title>Sequencing the genomes of 1000 actinobacteria strains.</title>
        <authorList>
            <person name="Klenk H.-P."/>
        </authorList>
    </citation>
    <scope>NUCLEOTIDE SEQUENCE [LARGE SCALE GENOMIC DNA]</scope>
    <source>
        <strain evidence="1 2">DSM 44598</strain>
    </source>
</reference>
<dbReference type="RefSeq" id="WP_184367099.1">
    <property type="nucleotide sequence ID" value="NZ_JACHDO010000001.1"/>
</dbReference>
<protein>
    <submittedName>
        <fullName evidence="1">Uncharacterized protein</fullName>
    </submittedName>
</protein>
<dbReference type="EMBL" id="JACHDO010000001">
    <property type="protein sequence ID" value="MBB5494037.1"/>
    <property type="molecule type" value="Genomic_DNA"/>
</dbReference>
<evidence type="ECO:0000313" key="1">
    <source>
        <dbReference type="EMBL" id="MBB5494037.1"/>
    </source>
</evidence>
<dbReference type="AlphaFoldDB" id="A0A840WR27"/>
<gene>
    <name evidence="1" type="ORF">HNR07_005174</name>
</gene>
<proteinExistence type="predicted"/>
<sequence length="78" mass="9017">MADLVTPLTYRVGYQHHNQAAHDLRAYKADPPRREAQLRLTCLFWYFCLLHLGCMKDRLGITGFTHVAFVPSTKRVQA</sequence>
<name>A0A840WR27_9ACTN</name>
<comment type="caution">
    <text evidence="1">The sequence shown here is derived from an EMBL/GenBank/DDBJ whole genome shotgun (WGS) entry which is preliminary data.</text>
</comment>
<organism evidence="1 2">
    <name type="scientific">Nocardiopsis metallicus</name>
    <dbReference type="NCBI Taxonomy" id="179819"/>
    <lineage>
        <taxon>Bacteria</taxon>
        <taxon>Bacillati</taxon>
        <taxon>Actinomycetota</taxon>
        <taxon>Actinomycetes</taxon>
        <taxon>Streptosporangiales</taxon>
        <taxon>Nocardiopsidaceae</taxon>
        <taxon>Nocardiopsis</taxon>
    </lineage>
</organism>
<keyword evidence="2" id="KW-1185">Reference proteome</keyword>